<keyword evidence="2" id="KW-1185">Reference proteome</keyword>
<proteinExistence type="predicted"/>
<evidence type="ECO:0000313" key="2">
    <source>
        <dbReference type="Proteomes" id="UP000199679"/>
    </source>
</evidence>
<dbReference type="OrthoDB" id="944636at2"/>
<gene>
    <name evidence="1" type="ORF">SAMN05216490_2517</name>
</gene>
<dbReference type="SUPFAM" id="SSF49879">
    <property type="entry name" value="SMAD/FHA domain"/>
    <property type="match status" value="1"/>
</dbReference>
<reference evidence="1 2" key="1">
    <citation type="submission" date="2016-10" db="EMBL/GenBank/DDBJ databases">
        <authorList>
            <person name="de Groot N.N."/>
        </authorList>
    </citation>
    <scope>NUCLEOTIDE SEQUENCE [LARGE SCALE GENOMIC DNA]</scope>
    <source>
        <strain evidence="1 2">MP1X4</strain>
    </source>
</reference>
<dbReference type="Gene3D" id="2.60.200.20">
    <property type="match status" value="1"/>
</dbReference>
<organism evidence="1 2">
    <name type="scientific">Mucilaginibacter mallensis</name>
    <dbReference type="NCBI Taxonomy" id="652787"/>
    <lineage>
        <taxon>Bacteria</taxon>
        <taxon>Pseudomonadati</taxon>
        <taxon>Bacteroidota</taxon>
        <taxon>Sphingobacteriia</taxon>
        <taxon>Sphingobacteriales</taxon>
        <taxon>Sphingobacteriaceae</taxon>
        <taxon>Mucilaginibacter</taxon>
    </lineage>
</organism>
<name>A0A1H1XQC3_MUCMA</name>
<dbReference type="InterPro" id="IPR008984">
    <property type="entry name" value="SMAD_FHA_dom_sf"/>
</dbReference>
<sequence>MFDLFKKNENKGPQDVKSLRDALLRFIKAELQKAEGGEGSHIKGVNLFITANGNEKHIYEAAVYAGEQDKFKQEIQKIADDYALELPANWALEITFDEPVPDEALKSKELDAALFIRTKDHTLLKTGSAYITILNGEAEQAGYQITSDDGKINIGRERRAQVAGGFFRTNHIAFPGDSANPGNKFISRQHAHIEWDNEKGCFMLYADEGGVPPGNKIKVKTLKDDNLIKLHSTEIGHSLTGGDQIILGDSAVLEFNYHPVNH</sequence>
<protein>
    <submittedName>
        <fullName evidence="1">FHA domain-containing protein</fullName>
    </submittedName>
</protein>
<accession>A0A1H1XQC3</accession>
<dbReference type="STRING" id="652787.SAMN05216490_2517"/>
<evidence type="ECO:0000313" key="1">
    <source>
        <dbReference type="EMBL" id="SDT11405.1"/>
    </source>
</evidence>
<dbReference type="EMBL" id="LT629740">
    <property type="protein sequence ID" value="SDT11405.1"/>
    <property type="molecule type" value="Genomic_DNA"/>
</dbReference>
<dbReference type="Proteomes" id="UP000199679">
    <property type="component" value="Chromosome I"/>
</dbReference>
<dbReference type="RefSeq" id="WP_091373080.1">
    <property type="nucleotide sequence ID" value="NZ_LT629740.1"/>
</dbReference>
<dbReference type="AlphaFoldDB" id="A0A1H1XQC3"/>